<keyword evidence="6 7" id="KW-0472">Membrane</keyword>
<organism evidence="9">
    <name type="scientific">marine sediment metagenome</name>
    <dbReference type="NCBI Taxonomy" id="412755"/>
    <lineage>
        <taxon>unclassified sequences</taxon>
        <taxon>metagenomes</taxon>
        <taxon>ecological metagenomes</taxon>
    </lineage>
</organism>
<dbReference type="PANTHER" id="PTHR33362:SF5">
    <property type="entry name" value="C4-DICARBOXYLATE TRAP TRANSPORTER LARGE PERMEASE PROTEIN DCTM"/>
    <property type="match status" value="1"/>
</dbReference>
<name>A0A0F9LAM1_9ZZZZ</name>
<dbReference type="Pfam" id="PF06808">
    <property type="entry name" value="DctM"/>
    <property type="match status" value="1"/>
</dbReference>
<keyword evidence="2" id="KW-1003">Cell membrane</keyword>
<dbReference type="PIRSF" id="PIRSF006066">
    <property type="entry name" value="HI0050"/>
    <property type="match status" value="1"/>
</dbReference>
<accession>A0A0F9LAM1</accession>
<feature type="transmembrane region" description="Helical" evidence="7">
    <location>
        <begin position="45"/>
        <end position="67"/>
    </location>
</feature>
<feature type="domain" description="TRAP C4-dicarboxylate transport system permease DctM subunit" evidence="8">
    <location>
        <begin position="8"/>
        <end position="420"/>
    </location>
</feature>
<evidence type="ECO:0000256" key="4">
    <source>
        <dbReference type="ARBA" id="ARBA00022692"/>
    </source>
</evidence>
<keyword evidence="4 7" id="KW-0812">Transmembrane</keyword>
<feature type="transmembrane region" description="Helical" evidence="7">
    <location>
        <begin position="359"/>
        <end position="384"/>
    </location>
</feature>
<evidence type="ECO:0000256" key="7">
    <source>
        <dbReference type="SAM" id="Phobius"/>
    </source>
</evidence>
<sequence length="427" mass="46509">MPYIIAFILFFFAILGMPLFTVILAVAILGFYYSGVDLSVIAIELYRISDTPLLLALPLFTYAGYIMSESQTSHRLVRLTHALLGWMPGGLPIVALVSCALFTAFTGASGVTIVALGGLLYPALREAGYPEKFSLGLVTTSGSLGLLLPPSLPLILYGIISQQLDPGLDVSIDDLFLAGLFPGLLMIVLLSLLSLWAYRKNPVPKTPFSIREALVVLKEAIWELPLPLFLITGIYGGFLAISEAAAVTALYVTTLEVFLYKEIRISHLPKIIRESMIVSGGILLIIAASLASTNLLIDAEIPMKLFALIKAHVGNKIIFLILLNLFLLILGAILDIFSALVIMVPLILPIAVSYGIDPIHLGIIFLANMQIGYFTPPVGMNLFIASYRFKKPIGELYRATIPFMIVLLAAMLVITYWPALSLVLLKR</sequence>
<feature type="transmembrane region" description="Helical" evidence="7">
    <location>
        <begin position="276"/>
        <end position="297"/>
    </location>
</feature>
<comment type="caution">
    <text evidence="9">The sequence shown here is derived from an EMBL/GenBank/DDBJ whole genome shotgun (WGS) entry which is preliminary data.</text>
</comment>
<dbReference type="GO" id="GO:0022857">
    <property type="term" value="F:transmembrane transporter activity"/>
    <property type="evidence" value="ECO:0007669"/>
    <property type="project" value="TreeGrafter"/>
</dbReference>
<gene>
    <name evidence="9" type="ORF">LCGC14_1223680</name>
</gene>
<feature type="transmembrane region" description="Helical" evidence="7">
    <location>
        <begin position="396"/>
        <end position="417"/>
    </location>
</feature>
<feature type="transmembrane region" description="Helical" evidence="7">
    <location>
        <begin position="6"/>
        <end position="33"/>
    </location>
</feature>
<evidence type="ECO:0000313" key="9">
    <source>
        <dbReference type="EMBL" id="KKM91919.1"/>
    </source>
</evidence>
<feature type="transmembrane region" description="Helical" evidence="7">
    <location>
        <begin position="175"/>
        <end position="198"/>
    </location>
</feature>
<feature type="transmembrane region" description="Helical" evidence="7">
    <location>
        <begin position="228"/>
        <end position="252"/>
    </location>
</feature>
<feature type="transmembrane region" description="Helical" evidence="7">
    <location>
        <begin position="93"/>
        <end position="121"/>
    </location>
</feature>
<evidence type="ECO:0000259" key="8">
    <source>
        <dbReference type="Pfam" id="PF06808"/>
    </source>
</evidence>
<dbReference type="NCBIfam" id="TIGR00786">
    <property type="entry name" value="dctM"/>
    <property type="match status" value="1"/>
</dbReference>
<keyword evidence="3" id="KW-0997">Cell inner membrane</keyword>
<proteinExistence type="predicted"/>
<dbReference type="PANTHER" id="PTHR33362">
    <property type="entry name" value="SIALIC ACID TRAP TRANSPORTER PERMEASE PROTEIN SIAT-RELATED"/>
    <property type="match status" value="1"/>
</dbReference>
<evidence type="ECO:0000256" key="3">
    <source>
        <dbReference type="ARBA" id="ARBA00022519"/>
    </source>
</evidence>
<reference evidence="9" key="1">
    <citation type="journal article" date="2015" name="Nature">
        <title>Complex archaea that bridge the gap between prokaryotes and eukaryotes.</title>
        <authorList>
            <person name="Spang A."/>
            <person name="Saw J.H."/>
            <person name="Jorgensen S.L."/>
            <person name="Zaremba-Niedzwiedzka K."/>
            <person name="Martijn J."/>
            <person name="Lind A.E."/>
            <person name="van Eijk R."/>
            <person name="Schleper C."/>
            <person name="Guy L."/>
            <person name="Ettema T.J."/>
        </authorList>
    </citation>
    <scope>NUCLEOTIDE SEQUENCE</scope>
</reference>
<comment type="subcellular location">
    <subcellularLocation>
        <location evidence="1">Cell inner membrane</location>
        <topology evidence="1">Multi-pass membrane protein</topology>
    </subcellularLocation>
</comment>
<dbReference type="EMBL" id="LAZR01006467">
    <property type="protein sequence ID" value="KKM91919.1"/>
    <property type="molecule type" value="Genomic_DNA"/>
</dbReference>
<dbReference type="AlphaFoldDB" id="A0A0F9LAM1"/>
<dbReference type="InterPro" id="IPR004681">
    <property type="entry name" value="TRAP_DctM"/>
</dbReference>
<protein>
    <recommendedName>
        <fullName evidence="8">TRAP C4-dicarboxylate transport system permease DctM subunit domain-containing protein</fullName>
    </recommendedName>
</protein>
<dbReference type="InterPro" id="IPR010656">
    <property type="entry name" value="DctM"/>
</dbReference>
<keyword evidence="5 7" id="KW-1133">Transmembrane helix</keyword>
<feature type="transmembrane region" description="Helical" evidence="7">
    <location>
        <begin position="133"/>
        <end position="160"/>
    </location>
</feature>
<evidence type="ECO:0000256" key="6">
    <source>
        <dbReference type="ARBA" id="ARBA00023136"/>
    </source>
</evidence>
<dbReference type="GO" id="GO:0005886">
    <property type="term" value="C:plasma membrane"/>
    <property type="evidence" value="ECO:0007669"/>
    <property type="project" value="UniProtKB-SubCell"/>
</dbReference>
<evidence type="ECO:0000256" key="5">
    <source>
        <dbReference type="ARBA" id="ARBA00022989"/>
    </source>
</evidence>
<evidence type="ECO:0000256" key="2">
    <source>
        <dbReference type="ARBA" id="ARBA00022475"/>
    </source>
</evidence>
<evidence type="ECO:0000256" key="1">
    <source>
        <dbReference type="ARBA" id="ARBA00004429"/>
    </source>
</evidence>
<feature type="transmembrane region" description="Helical" evidence="7">
    <location>
        <begin position="317"/>
        <end position="347"/>
    </location>
</feature>